<dbReference type="SUPFAM" id="SSF101898">
    <property type="entry name" value="NHL repeat"/>
    <property type="match status" value="1"/>
</dbReference>
<evidence type="ECO:0000313" key="5">
    <source>
        <dbReference type="EMBL" id="EKC23932.1"/>
    </source>
</evidence>
<dbReference type="InterPro" id="IPR047153">
    <property type="entry name" value="TRIM45/56/19-like"/>
</dbReference>
<keyword evidence="2" id="KW-0479">Metal-binding</keyword>
<dbReference type="PROSITE" id="PS50119">
    <property type="entry name" value="ZF_BBOX"/>
    <property type="match status" value="1"/>
</dbReference>
<dbReference type="InParanoid" id="K1PIX2"/>
<evidence type="ECO:0000256" key="4">
    <source>
        <dbReference type="ARBA" id="ARBA00022833"/>
    </source>
</evidence>
<name>K1PIX2_MAGGI</name>
<dbReference type="Gene3D" id="3.30.40.10">
    <property type="entry name" value="Zinc/RING finger domain, C3HC4 (zinc finger)"/>
    <property type="match status" value="1"/>
</dbReference>
<dbReference type="InterPro" id="IPR000315">
    <property type="entry name" value="Znf_B-box"/>
</dbReference>
<dbReference type="SMART" id="SM00336">
    <property type="entry name" value="BBOX"/>
    <property type="match status" value="1"/>
</dbReference>
<dbReference type="EMBL" id="JH817678">
    <property type="protein sequence ID" value="EKC23932.1"/>
    <property type="molecule type" value="Genomic_DNA"/>
</dbReference>
<protein>
    <submittedName>
        <fullName evidence="5">Tripartite motif-containing protein 45</fullName>
    </submittedName>
</protein>
<dbReference type="HOGENOM" id="CLU_008645_6_0_1"/>
<keyword evidence="3" id="KW-0863">Zinc-finger</keyword>
<reference evidence="5" key="1">
    <citation type="journal article" date="2012" name="Nature">
        <title>The oyster genome reveals stress adaptation and complexity of shell formation.</title>
        <authorList>
            <person name="Zhang G."/>
            <person name="Fang X."/>
            <person name="Guo X."/>
            <person name="Li L."/>
            <person name="Luo R."/>
            <person name="Xu F."/>
            <person name="Yang P."/>
            <person name="Zhang L."/>
            <person name="Wang X."/>
            <person name="Qi H."/>
            <person name="Xiong Z."/>
            <person name="Que H."/>
            <person name="Xie Y."/>
            <person name="Holland P.W."/>
            <person name="Paps J."/>
            <person name="Zhu Y."/>
            <person name="Wu F."/>
            <person name="Chen Y."/>
            <person name="Wang J."/>
            <person name="Peng C."/>
            <person name="Meng J."/>
            <person name="Yang L."/>
            <person name="Liu J."/>
            <person name="Wen B."/>
            <person name="Zhang N."/>
            <person name="Huang Z."/>
            <person name="Zhu Q."/>
            <person name="Feng Y."/>
            <person name="Mount A."/>
            <person name="Hedgecock D."/>
            <person name="Xu Z."/>
            <person name="Liu Y."/>
            <person name="Domazet-Loso T."/>
            <person name="Du Y."/>
            <person name="Sun X."/>
            <person name="Zhang S."/>
            <person name="Liu B."/>
            <person name="Cheng P."/>
            <person name="Jiang X."/>
            <person name="Li J."/>
            <person name="Fan D."/>
            <person name="Wang W."/>
            <person name="Fu W."/>
            <person name="Wang T."/>
            <person name="Wang B."/>
            <person name="Zhang J."/>
            <person name="Peng Z."/>
            <person name="Li Y."/>
            <person name="Li N."/>
            <person name="Wang J."/>
            <person name="Chen M."/>
            <person name="He Y."/>
            <person name="Tan F."/>
            <person name="Song X."/>
            <person name="Zheng Q."/>
            <person name="Huang R."/>
            <person name="Yang H."/>
            <person name="Du X."/>
            <person name="Chen L."/>
            <person name="Yang M."/>
            <person name="Gaffney P.M."/>
            <person name="Wang S."/>
            <person name="Luo L."/>
            <person name="She Z."/>
            <person name="Ming Y."/>
            <person name="Huang W."/>
            <person name="Zhang S."/>
            <person name="Huang B."/>
            <person name="Zhang Y."/>
            <person name="Qu T."/>
            <person name="Ni P."/>
            <person name="Miao G."/>
            <person name="Wang J."/>
            <person name="Wang Q."/>
            <person name="Steinberg C.E."/>
            <person name="Wang H."/>
            <person name="Li N."/>
            <person name="Qian L."/>
            <person name="Zhang G."/>
            <person name="Li Y."/>
            <person name="Yang H."/>
            <person name="Liu X."/>
            <person name="Wang J."/>
            <person name="Yin Y."/>
            <person name="Wang J."/>
        </authorList>
    </citation>
    <scope>NUCLEOTIDE SEQUENCE [LARGE SCALE GENOMIC DNA]</scope>
    <source>
        <strain evidence="5">05x7-T-G4-1.051#20</strain>
    </source>
</reference>
<dbReference type="InterPro" id="IPR011042">
    <property type="entry name" value="6-blade_b-propeller_TolB-like"/>
</dbReference>
<dbReference type="PROSITE" id="PS50089">
    <property type="entry name" value="ZF_RING_2"/>
    <property type="match status" value="1"/>
</dbReference>
<gene>
    <name evidence="5" type="ORF">CGI_10011985</name>
</gene>
<organism evidence="5">
    <name type="scientific">Magallana gigas</name>
    <name type="common">Pacific oyster</name>
    <name type="synonym">Crassostrea gigas</name>
    <dbReference type="NCBI Taxonomy" id="29159"/>
    <lineage>
        <taxon>Eukaryota</taxon>
        <taxon>Metazoa</taxon>
        <taxon>Spiralia</taxon>
        <taxon>Lophotrochozoa</taxon>
        <taxon>Mollusca</taxon>
        <taxon>Bivalvia</taxon>
        <taxon>Autobranchia</taxon>
        <taxon>Pteriomorphia</taxon>
        <taxon>Ostreida</taxon>
        <taxon>Ostreoidea</taxon>
        <taxon>Ostreidae</taxon>
        <taxon>Magallana</taxon>
    </lineage>
</organism>
<dbReference type="PANTHER" id="PTHR25462">
    <property type="entry name" value="BONUS, ISOFORM C-RELATED"/>
    <property type="match status" value="1"/>
</dbReference>
<proteinExistence type="predicted"/>
<evidence type="ECO:0000256" key="3">
    <source>
        <dbReference type="ARBA" id="ARBA00022771"/>
    </source>
</evidence>
<keyword evidence="4" id="KW-0862">Zinc</keyword>
<dbReference type="PROSITE" id="PS00518">
    <property type="entry name" value="ZF_RING_1"/>
    <property type="match status" value="1"/>
</dbReference>
<dbReference type="InterPro" id="IPR017907">
    <property type="entry name" value="Znf_RING_CS"/>
</dbReference>
<dbReference type="Gene3D" id="3.30.160.60">
    <property type="entry name" value="Classic Zinc Finger"/>
    <property type="match status" value="1"/>
</dbReference>
<sequence length="631" mass="71711">MADSSPSEKNLETDMTTTCPICFESFKTPKILPCMHTFCHNCLSSYILSTCKTKESPVGFPCPLCRRFVPAPSFSVEVEKWTELIPVNKIIHTLSVKRDKLCDACKRANEEIEASDWCESCSELLCVLCVKYHERSAVSKNHSLIPIVTLNNVSEQNKKIESPYALCHDHNNRVEYLCVDHEDLCCTRCAWNKHRKCIQIDGIEDAAENLRKSGKFATLTKEISEYEDTLVKTKSEGEGTIRYIDDTSDQIRKESTELRDKVINHVDALLEDHLSELAQNVKQNKDKVAKIVAAVSDRHLLMTQYLQTLRDTEQTSSSILVQDYLKIRRQLKHVTRSSPSKLILKLHSHFSEDLTRILQVTKFSDIKTEMESIPLRDIDLSCASMALICELNGSDGDVTGGCFLKNGDIVLANNSSKELLHYRNYELVRKVTIGMQPRDIVQQTSIFILVSEYQNGKGNVGQYDLNTFKNVEKILQRDNTVYSLAVSSGFVYAACSDLILKFDSQGNVVQQYKVDRNTYSVAINNKNEVISSSCDKNNVTVMDNSGKGMYLYSHEKLIYPYGLDVNFSEEIFVAGKHSNNIHVLTPTAELLKIYEVKSPRCITFKENSYMCFVGSETRTTKVYEFKEDLQY</sequence>
<dbReference type="InterPro" id="IPR001841">
    <property type="entry name" value="Znf_RING"/>
</dbReference>
<accession>K1PIX2</accession>
<dbReference type="Pfam" id="PF13445">
    <property type="entry name" value="zf-RING_UBOX"/>
    <property type="match status" value="1"/>
</dbReference>
<dbReference type="SUPFAM" id="SSF57850">
    <property type="entry name" value="RING/U-box"/>
    <property type="match status" value="1"/>
</dbReference>
<dbReference type="SMART" id="SM00184">
    <property type="entry name" value="RING"/>
    <property type="match status" value="1"/>
</dbReference>
<evidence type="ECO:0000256" key="1">
    <source>
        <dbReference type="ARBA" id="ARBA00022553"/>
    </source>
</evidence>
<dbReference type="PANTHER" id="PTHR25462:SF296">
    <property type="entry name" value="MEIOTIC P26, ISOFORM F"/>
    <property type="match status" value="1"/>
</dbReference>
<dbReference type="GO" id="GO:0008270">
    <property type="term" value="F:zinc ion binding"/>
    <property type="evidence" value="ECO:0007669"/>
    <property type="project" value="UniProtKB-KW"/>
</dbReference>
<dbReference type="InterPro" id="IPR027370">
    <property type="entry name" value="Znf-RING_euk"/>
</dbReference>
<dbReference type="Gene3D" id="2.120.10.30">
    <property type="entry name" value="TolB, C-terminal domain"/>
    <property type="match status" value="1"/>
</dbReference>
<keyword evidence="1" id="KW-0597">Phosphoprotein</keyword>
<dbReference type="AlphaFoldDB" id="K1PIX2"/>
<evidence type="ECO:0000256" key="2">
    <source>
        <dbReference type="ARBA" id="ARBA00022723"/>
    </source>
</evidence>
<dbReference type="InterPro" id="IPR013083">
    <property type="entry name" value="Znf_RING/FYVE/PHD"/>
</dbReference>